<evidence type="ECO:0000256" key="4">
    <source>
        <dbReference type="ARBA" id="ARBA00022692"/>
    </source>
</evidence>
<keyword evidence="6 10" id="KW-1133">Transmembrane helix</keyword>
<evidence type="ECO:0000256" key="10">
    <source>
        <dbReference type="SAM" id="Phobius"/>
    </source>
</evidence>
<feature type="transmembrane region" description="Helical" evidence="10">
    <location>
        <begin position="20"/>
        <end position="38"/>
    </location>
</feature>
<feature type="transmembrane region" description="Helical" evidence="10">
    <location>
        <begin position="334"/>
        <end position="360"/>
    </location>
</feature>
<evidence type="ECO:0000313" key="12">
    <source>
        <dbReference type="RefSeq" id="XP_017785472.1"/>
    </source>
</evidence>
<sequence>MVQSDGVVPERASWNKPLEFVLSCLGYAVGLGNVWRFPYLCYQNGGGAFLVAYFIMLIVMGLPIFLLELALGQYTGLGPDEAFTRIAPIFNGIGYCTLVVITLVTIYYMVIIAWTIFYFFASFTSELDFGSCSNEFNTNGCYSVVEDSKCGETETFYNKTCTSIEVICANNGGYLNKTYCKGEGDVPEHLSKVIKDRQLATYEYFNNYVLGADEASWENFGGLRWQLVLCLLLAWIIGYMCVVRGVKSSGKAVYFTALFPYVMLTVLVIVGCTLDGAVDGILLYIKPDWEKLLEAKMWGNAASQTFYSFGIGCGSLITLSSYSDFKNNCLKDAIIVAAANAFTSIYAGFAIFSMLGFLAFKLDVPVAEVATDGPGLAFVAYPEALLQLPVPTVWALIFFFMLFILGLGSQFAGIEAISTTILDRWPHLRKRQVFVTLGICICCFLLGLPMCCNGGIFIFTLMEWNTASWAILLIGLAEVGSVAWAYGCNRFLDNIAEMGMELRKPARWFWWTCWCIITPIALLGVFVFQMTTFTLASYEDYTFPPWADSLGIMMGVATLIPLPLFAIYALFKYKYSGWEWFQPTDAWGPQASKSESNQTLSDTLEAPIEKF</sequence>
<evidence type="ECO:0000256" key="3">
    <source>
        <dbReference type="ARBA" id="ARBA00022448"/>
    </source>
</evidence>
<dbReference type="InterPro" id="IPR037272">
    <property type="entry name" value="SNS_sf"/>
</dbReference>
<dbReference type="PROSITE" id="PS00610">
    <property type="entry name" value="NA_NEUROTRAN_SYMP_1"/>
    <property type="match status" value="1"/>
</dbReference>
<evidence type="ECO:0000256" key="1">
    <source>
        <dbReference type="ARBA" id="ARBA00004141"/>
    </source>
</evidence>
<dbReference type="PROSITE" id="PS50267">
    <property type="entry name" value="NA_NEUROTRAN_SYMP_3"/>
    <property type="match status" value="1"/>
</dbReference>
<comment type="subcellular location">
    <subcellularLocation>
        <location evidence="1">Membrane</location>
        <topology evidence="1">Multi-pass membrane protein</topology>
    </subcellularLocation>
</comment>
<keyword evidence="3 8" id="KW-0813">Transport</keyword>
<feature type="transmembrane region" description="Helical" evidence="10">
    <location>
        <begin position="50"/>
        <end position="71"/>
    </location>
</feature>
<protein>
    <recommendedName>
        <fullName evidence="8">Transporter</fullName>
    </recommendedName>
</protein>
<dbReference type="Pfam" id="PF00209">
    <property type="entry name" value="SNF"/>
    <property type="match status" value="1"/>
</dbReference>
<keyword evidence="4 8" id="KW-0812">Transmembrane</keyword>
<dbReference type="InterPro" id="IPR000175">
    <property type="entry name" value="Na/ntran_symport"/>
</dbReference>
<evidence type="ECO:0000313" key="11">
    <source>
        <dbReference type="Proteomes" id="UP000695000"/>
    </source>
</evidence>
<dbReference type="RefSeq" id="XP_017785472.1">
    <property type="nucleotide sequence ID" value="XM_017929983.1"/>
</dbReference>
<keyword evidence="7 10" id="KW-0472">Membrane</keyword>
<evidence type="ECO:0000256" key="8">
    <source>
        <dbReference type="RuleBase" id="RU003732"/>
    </source>
</evidence>
<dbReference type="PANTHER" id="PTHR11616">
    <property type="entry name" value="SODIUM/CHLORIDE DEPENDENT TRANSPORTER"/>
    <property type="match status" value="1"/>
</dbReference>
<name>A0ABM1NF72_NICVS</name>
<feature type="transmembrane region" description="Helical" evidence="10">
    <location>
        <begin position="92"/>
        <end position="121"/>
    </location>
</feature>
<evidence type="ECO:0000256" key="2">
    <source>
        <dbReference type="ARBA" id="ARBA00006459"/>
    </source>
</evidence>
<feature type="transmembrane region" description="Helical" evidence="10">
    <location>
        <begin position="258"/>
        <end position="285"/>
    </location>
</feature>
<evidence type="ECO:0000256" key="7">
    <source>
        <dbReference type="ARBA" id="ARBA00023136"/>
    </source>
</evidence>
<gene>
    <name evidence="12" type="primary">LOC108568730</name>
</gene>
<feature type="transmembrane region" description="Helical" evidence="10">
    <location>
        <begin position="467"/>
        <end position="487"/>
    </location>
</feature>
<evidence type="ECO:0000256" key="9">
    <source>
        <dbReference type="SAM" id="MobiDB-lite"/>
    </source>
</evidence>
<keyword evidence="5 8" id="KW-0769">Symport</keyword>
<organism evidence="11 12">
    <name type="scientific">Nicrophorus vespilloides</name>
    <name type="common">Boreal carrion beetle</name>
    <dbReference type="NCBI Taxonomy" id="110193"/>
    <lineage>
        <taxon>Eukaryota</taxon>
        <taxon>Metazoa</taxon>
        <taxon>Ecdysozoa</taxon>
        <taxon>Arthropoda</taxon>
        <taxon>Hexapoda</taxon>
        <taxon>Insecta</taxon>
        <taxon>Pterygota</taxon>
        <taxon>Neoptera</taxon>
        <taxon>Endopterygota</taxon>
        <taxon>Coleoptera</taxon>
        <taxon>Polyphaga</taxon>
        <taxon>Staphyliniformia</taxon>
        <taxon>Silphidae</taxon>
        <taxon>Nicrophorinae</taxon>
        <taxon>Nicrophorus</taxon>
    </lineage>
</organism>
<dbReference type="SUPFAM" id="SSF161070">
    <property type="entry name" value="SNF-like"/>
    <property type="match status" value="1"/>
</dbReference>
<dbReference type="PRINTS" id="PR00176">
    <property type="entry name" value="NANEUSMPORT"/>
</dbReference>
<feature type="region of interest" description="Disordered" evidence="9">
    <location>
        <begin position="592"/>
        <end position="611"/>
    </location>
</feature>
<dbReference type="GeneID" id="108568730"/>
<reference evidence="12" key="1">
    <citation type="submission" date="2025-08" db="UniProtKB">
        <authorList>
            <consortium name="RefSeq"/>
        </authorList>
    </citation>
    <scope>IDENTIFICATION</scope>
    <source>
        <tissue evidence="12">Whole Larva</tissue>
    </source>
</reference>
<feature type="transmembrane region" description="Helical" evidence="10">
    <location>
        <begin position="393"/>
        <end position="412"/>
    </location>
</feature>
<dbReference type="PANTHER" id="PTHR11616:SF236">
    <property type="entry name" value="TRANSPORTER"/>
    <property type="match status" value="1"/>
</dbReference>
<evidence type="ECO:0000256" key="5">
    <source>
        <dbReference type="ARBA" id="ARBA00022847"/>
    </source>
</evidence>
<proteinExistence type="inferred from homology"/>
<comment type="similarity">
    <text evidence="2 8">Belongs to the sodium:neurotransmitter symporter (SNF) (TC 2.A.22) family.</text>
</comment>
<feature type="transmembrane region" description="Helical" evidence="10">
    <location>
        <begin position="550"/>
        <end position="571"/>
    </location>
</feature>
<evidence type="ECO:0000256" key="6">
    <source>
        <dbReference type="ARBA" id="ARBA00022989"/>
    </source>
</evidence>
<feature type="compositionally biased region" description="Polar residues" evidence="9">
    <location>
        <begin position="592"/>
        <end position="602"/>
    </location>
</feature>
<dbReference type="Proteomes" id="UP000695000">
    <property type="component" value="Unplaced"/>
</dbReference>
<keyword evidence="11" id="KW-1185">Reference proteome</keyword>
<accession>A0ABM1NF72</accession>
<dbReference type="NCBIfam" id="NF037979">
    <property type="entry name" value="Na_transp"/>
    <property type="match status" value="1"/>
</dbReference>
<feature type="transmembrane region" description="Helical" evidence="10">
    <location>
        <begin position="433"/>
        <end position="461"/>
    </location>
</feature>
<feature type="transmembrane region" description="Helical" evidence="10">
    <location>
        <begin position="508"/>
        <end position="530"/>
    </location>
</feature>
<feature type="transmembrane region" description="Helical" evidence="10">
    <location>
        <begin position="305"/>
        <end position="322"/>
    </location>
</feature>
<feature type="transmembrane region" description="Helical" evidence="10">
    <location>
        <begin position="225"/>
        <end position="246"/>
    </location>
</feature>